<evidence type="ECO:0000313" key="2">
    <source>
        <dbReference type="EMBL" id="MDP8568797.1"/>
    </source>
</evidence>
<dbReference type="EMBL" id="JAVCAP010000034">
    <property type="protein sequence ID" value="MDP8568797.1"/>
    <property type="molecule type" value="Genomic_DNA"/>
</dbReference>
<accession>A0ABT9JW34</accession>
<feature type="domain" description="HTH cro/C1-type" evidence="1">
    <location>
        <begin position="38"/>
        <end position="74"/>
    </location>
</feature>
<evidence type="ECO:0000259" key="1">
    <source>
        <dbReference type="PROSITE" id="PS50943"/>
    </source>
</evidence>
<feature type="non-terminal residue" evidence="2">
    <location>
        <position position="1"/>
    </location>
</feature>
<organism evidence="2 3">
    <name type="scientific">Methylophilus aquaticus</name>
    <dbReference type="NCBI Taxonomy" id="1971610"/>
    <lineage>
        <taxon>Bacteria</taxon>
        <taxon>Pseudomonadati</taxon>
        <taxon>Pseudomonadota</taxon>
        <taxon>Betaproteobacteria</taxon>
        <taxon>Nitrosomonadales</taxon>
        <taxon>Methylophilaceae</taxon>
        <taxon>Methylophilus</taxon>
    </lineage>
</organism>
<evidence type="ECO:0000313" key="3">
    <source>
        <dbReference type="Proteomes" id="UP001225906"/>
    </source>
</evidence>
<comment type="caution">
    <text evidence="2">The sequence shown here is derived from an EMBL/GenBank/DDBJ whole genome shotgun (WGS) entry which is preliminary data.</text>
</comment>
<name>A0ABT9JW34_9PROT</name>
<keyword evidence="3" id="KW-1185">Reference proteome</keyword>
<protein>
    <recommendedName>
        <fullName evidence="1">HTH cro/C1-type domain-containing protein</fullName>
    </recommendedName>
</protein>
<dbReference type="InterPro" id="IPR001387">
    <property type="entry name" value="Cro/C1-type_HTH"/>
</dbReference>
<sequence>RMSFTLNTCPQHPRQLKQNRKIFHLKLQRFCPTKRGHLYLSVRTIQRIEGGEPASTETKRALASAFGCEDIDQFDKPTKIPTPEEIESVQKEIDSKYLSVKVEIVTSGRYLASLAAQMNANLFTCEAYVEGQAETHLAELMDYLKEYGECHDLYSEVDKLTVYEEIQYFIDNLMHEKISLCCALRHGVFSSKDVKSIPISVLYMTAFNQGSEPKCFYVEKQLRFGLI</sequence>
<dbReference type="RefSeq" id="WP_306390562.1">
    <property type="nucleotide sequence ID" value="NZ_JAVCAP010000034.1"/>
</dbReference>
<gene>
    <name evidence="2" type="ORF">Q9291_13160</name>
</gene>
<dbReference type="Proteomes" id="UP001225906">
    <property type="component" value="Unassembled WGS sequence"/>
</dbReference>
<dbReference type="PROSITE" id="PS50943">
    <property type="entry name" value="HTH_CROC1"/>
    <property type="match status" value="1"/>
</dbReference>
<proteinExistence type="predicted"/>
<reference evidence="3" key="1">
    <citation type="journal article" date="2019" name="Int. J. Syst. Evol. Microbiol.">
        <title>The Global Catalogue of Microorganisms (GCM) 10K type strain sequencing project: providing services to taxonomists for standard genome sequencing and annotation.</title>
        <authorList>
            <consortium name="The Broad Institute Genomics Platform"/>
            <consortium name="The Broad Institute Genome Sequencing Center for Infectious Disease"/>
            <person name="Wu L."/>
            <person name="Ma J."/>
        </authorList>
    </citation>
    <scope>NUCLEOTIDE SEQUENCE [LARGE SCALE GENOMIC DNA]</scope>
    <source>
        <strain evidence="3">VKM B-3159</strain>
    </source>
</reference>